<evidence type="ECO:0000313" key="18">
    <source>
        <dbReference type="Proteomes" id="UP000743370"/>
    </source>
</evidence>
<keyword evidence="17" id="KW-0418">Kinase</keyword>
<dbReference type="InterPro" id="IPR011009">
    <property type="entry name" value="Kinase-like_dom_sf"/>
</dbReference>
<dbReference type="FunFam" id="3.80.10.10:FF:000400">
    <property type="entry name" value="Nuclear pore complex protein NUP107"/>
    <property type="match status" value="1"/>
</dbReference>
<dbReference type="Pfam" id="PF08263">
    <property type="entry name" value="LRRNT_2"/>
    <property type="match status" value="1"/>
</dbReference>
<keyword evidence="6 15" id="KW-0812">Transmembrane</keyword>
<dbReference type="InterPro" id="IPR000719">
    <property type="entry name" value="Prot_kinase_dom"/>
</dbReference>
<evidence type="ECO:0000256" key="15">
    <source>
        <dbReference type="SAM" id="Phobius"/>
    </source>
</evidence>
<dbReference type="InterPro" id="IPR032675">
    <property type="entry name" value="LRR_dom_sf"/>
</dbReference>
<evidence type="ECO:0000313" key="17">
    <source>
        <dbReference type="EMBL" id="KAG2380053.1"/>
    </source>
</evidence>
<dbReference type="EMBL" id="JABFOF010000009">
    <property type="protein sequence ID" value="KAG2380053.1"/>
    <property type="molecule type" value="Genomic_DNA"/>
</dbReference>
<dbReference type="PANTHER" id="PTHR48007:SF38">
    <property type="entry name" value="LEUCINE-RICH REPEAT PROTEIN KINASE FAMILY PROTEIN"/>
    <property type="match status" value="1"/>
</dbReference>
<evidence type="ECO:0000256" key="8">
    <source>
        <dbReference type="ARBA" id="ARBA00022737"/>
    </source>
</evidence>
<keyword evidence="7" id="KW-0732">Signal</keyword>
<dbReference type="Gene3D" id="3.80.10.10">
    <property type="entry name" value="Ribonuclease Inhibitor"/>
    <property type="match status" value="2"/>
</dbReference>
<dbReference type="InterPro" id="IPR013210">
    <property type="entry name" value="LRR_N_plant-typ"/>
</dbReference>
<comment type="caution">
    <text evidence="17">The sequence shown here is derived from an EMBL/GenBank/DDBJ whole genome shotgun (WGS) entry which is preliminary data.</text>
</comment>
<evidence type="ECO:0000256" key="6">
    <source>
        <dbReference type="ARBA" id="ARBA00022692"/>
    </source>
</evidence>
<dbReference type="GO" id="GO:0006952">
    <property type="term" value="P:defense response"/>
    <property type="evidence" value="ECO:0007669"/>
    <property type="project" value="UniProtKB-KW"/>
</dbReference>
<evidence type="ECO:0000256" key="4">
    <source>
        <dbReference type="ARBA" id="ARBA00022525"/>
    </source>
</evidence>
<evidence type="ECO:0000256" key="2">
    <source>
        <dbReference type="ARBA" id="ARBA00004191"/>
    </source>
</evidence>
<feature type="region of interest" description="Disordered" evidence="14">
    <location>
        <begin position="764"/>
        <end position="792"/>
    </location>
</feature>
<evidence type="ECO:0000256" key="13">
    <source>
        <dbReference type="ARBA" id="ARBA00038043"/>
    </source>
</evidence>
<keyword evidence="8" id="KW-0677">Repeat</keyword>
<name>A0A8T0JQI8_PHAAN</name>
<keyword evidence="10 15" id="KW-1133">Transmembrane helix</keyword>
<dbReference type="GO" id="GO:0005524">
    <property type="term" value="F:ATP binding"/>
    <property type="evidence" value="ECO:0007669"/>
    <property type="project" value="InterPro"/>
</dbReference>
<evidence type="ECO:0000256" key="1">
    <source>
        <dbReference type="ARBA" id="ARBA00004170"/>
    </source>
</evidence>
<accession>A0A8T0JQI8</accession>
<dbReference type="Gene3D" id="1.10.510.10">
    <property type="entry name" value="Transferase(Phosphotransferase) domain 1"/>
    <property type="match status" value="1"/>
</dbReference>
<keyword evidence="17" id="KW-0808">Transferase</keyword>
<evidence type="ECO:0000256" key="10">
    <source>
        <dbReference type="ARBA" id="ARBA00022989"/>
    </source>
</evidence>
<dbReference type="SUPFAM" id="SSF52058">
    <property type="entry name" value="L domain-like"/>
    <property type="match status" value="1"/>
</dbReference>
<keyword evidence="11 15" id="KW-0472">Membrane</keyword>
<feature type="domain" description="Protein kinase" evidence="16">
    <location>
        <begin position="461"/>
        <end position="740"/>
    </location>
</feature>
<keyword evidence="9" id="KW-0611">Plant defense</keyword>
<dbReference type="GO" id="GO:0004672">
    <property type="term" value="F:protein kinase activity"/>
    <property type="evidence" value="ECO:0007669"/>
    <property type="project" value="InterPro"/>
</dbReference>
<comment type="subcellular location">
    <subcellularLocation>
        <location evidence="1">Membrane</location>
        <topology evidence="1">Peripheral membrane protein</topology>
    </subcellularLocation>
    <subcellularLocation>
        <location evidence="2">Secreted</location>
        <location evidence="2">Cell wall</location>
    </subcellularLocation>
</comment>
<dbReference type="SUPFAM" id="SSF56112">
    <property type="entry name" value="Protein kinase-like (PK-like)"/>
    <property type="match status" value="1"/>
</dbReference>
<evidence type="ECO:0000256" key="5">
    <source>
        <dbReference type="ARBA" id="ARBA00022614"/>
    </source>
</evidence>
<dbReference type="Gene3D" id="3.30.200.20">
    <property type="entry name" value="Phosphorylase Kinase, domain 1"/>
    <property type="match status" value="1"/>
</dbReference>
<dbReference type="AlphaFoldDB" id="A0A8T0JQI8"/>
<evidence type="ECO:0000259" key="16">
    <source>
        <dbReference type="PROSITE" id="PS50011"/>
    </source>
</evidence>
<evidence type="ECO:0000256" key="12">
    <source>
        <dbReference type="ARBA" id="ARBA00023157"/>
    </source>
</evidence>
<evidence type="ECO:0000256" key="9">
    <source>
        <dbReference type="ARBA" id="ARBA00022821"/>
    </source>
</evidence>
<dbReference type="PROSITE" id="PS50011">
    <property type="entry name" value="PROTEIN_KINASE_DOM"/>
    <property type="match status" value="1"/>
</dbReference>
<keyword evidence="12" id="KW-1015">Disulfide bond</keyword>
<protein>
    <submittedName>
        <fullName evidence="17">Pollen receptor-like kinase</fullName>
    </submittedName>
</protein>
<evidence type="ECO:0000256" key="3">
    <source>
        <dbReference type="ARBA" id="ARBA00022512"/>
    </source>
</evidence>
<reference evidence="17 18" key="1">
    <citation type="submission" date="2020-05" db="EMBL/GenBank/DDBJ databases">
        <title>Vigna angularis (adzuki bean) Var. LongXiaoDou No. 4 denovo assembly.</title>
        <authorList>
            <person name="Xiang H."/>
        </authorList>
    </citation>
    <scope>NUCLEOTIDE SEQUENCE [LARGE SCALE GENOMIC DNA]</scope>
    <source>
        <tissue evidence="17">Leaf</tissue>
    </source>
</reference>
<dbReference type="Pfam" id="PF13855">
    <property type="entry name" value="LRR_8"/>
    <property type="match status" value="1"/>
</dbReference>
<keyword evidence="3" id="KW-0134">Cell wall</keyword>
<evidence type="ECO:0000256" key="11">
    <source>
        <dbReference type="ARBA" id="ARBA00023136"/>
    </source>
</evidence>
<dbReference type="InterPro" id="IPR046959">
    <property type="entry name" value="PRK1-6/SRF4-like"/>
</dbReference>
<dbReference type="GO" id="GO:0016020">
    <property type="term" value="C:membrane"/>
    <property type="evidence" value="ECO:0007669"/>
    <property type="project" value="UniProtKB-SubCell"/>
</dbReference>
<gene>
    <name evidence="17" type="ORF">HKW66_Vig0168320</name>
</gene>
<feature type="transmembrane region" description="Helical" evidence="15">
    <location>
        <begin position="361"/>
        <end position="380"/>
    </location>
</feature>
<dbReference type="PANTHER" id="PTHR48007">
    <property type="entry name" value="LEUCINE-RICH REPEAT RECEPTOR-LIKE PROTEIN KINASE PXC1"/>
    <property type="match status" value="1"/>
</dbReference>
<sequence length="792" mass="86595">MNTLKHAINTIIIREGYDYNGFNQLLTCSTKSEIFQRGPSHCEVLFALFQRRPPHHACMQGSEEKTREKRKTSRSNDPKEITITFLGFEYALSQILSRVMAIAPATILRPTLMIIVTLPVIYSMTEAEALVSLKSTFTNAQLLNGWVAGSAPCSVDDQWEGVVCNNGLVTGLRLGGIGLVGEIHVDPLLELKGLRTISLNNNSFTGSMPEFNRIGFLKALYLQGNKFSGDIPQEYFQRMRSLKKVWLSDNQFTGNIPHSLTEISSLMELHLENNQFSGTIPDFKNPTLEDINVSNNKLEGEVPASLLRFSENRFSGNSALCGEKIGKTCEKPAEVPSPAPIDASDAGGDSPVPHSSTPWEVAAIIVVSVVLVSIVVFFIVRTRKKKEEERFDILGNDANGGGSVEVQVATTVKRDVDANTLPAVKKSSSRRGSAASQSKGVGELVIVNDEKGVFGLPDLMRAAAEVLGNGSFGSSYKAVMANGVAVVVKRTREMNVLEKDGFDAEMRKLTSLKHWNILTPLAYHFRKDEKLVISEYVPKGSLLFSLHGDRGSSHTELDWPARMKVVGGIAEGMNYLHKELGSSDLPHGNLKSSNVLLGPDNEPLLVDYGFSGMVNPASAAQTLFAYKAPEAAENGEISHSCDVYCLGVVILEILTGKFPSQYLSTGKGGTDVVQWVETAISEDRVAEVVDPEIANSRKSVGEMEQLLHIGAACTRSNPLQRLGMEEAFRRIDQVRSESGLVKESRTIEVLPSLVDDYEDAQEFESQGHFDNSHRRHGTDSFGSVDNIELGSS</sequence>
<dbReference type="Pfam" id="PF00069">
    <property type="entry name" value="Pkinase"/>
    <property type="match status" value="1"/>
</dbReference>
<keyword evidence="5" id="KW-0433">Leucine-rich repeat</keyword>
<keyword evidence="4" id="KW-0964">Secreted</keyword>
<comment type="similarity">
    <text evidence="13">Belongs to the polygalacturonase-inhibiting protein family.</text>
</comment>
<evidence type="ECO:0000256" key="7">
    <source>
        <dbReference type="ARBA" id="ARBA00022729"/>
    </source>
</evidence>
<feature type="region of interest" description="Disordered" evidence="14">
    <location>
        <begin position="331"/>
        <end position="354"/>
    </location>
</feature>
<feature type="region of interest" description="Disordered" evidence="14">
    <location>
        <begin position="56"/>
        <end position="76"/>
    </location>
</feature>
<dbReference type="Proteomes" id="UP000743370">
    <property type="component" value="Unassembled WGS sequence"/>
</dbReference>
<organism evidence="17 18">
    <name type="scientific">Phaseolus angularis</name>
    <name type="common">Azuki bean</name>
    <name type="synonym">Vigna angularis</name>
    <dbReference type="NCBI Taxonomy" id="3914"/>
    <lineage>
        <taxon>Eukaryota</taxon>
        <taxon>Viridiplantae</taxon>
        <taxon>Streptophyta</taxon>
        <taxon>Embryophyta</taxon>
        <taxon>Tracheophyta</taxon>
        <taxon>Spermatophyta</taxon>
        <taxon>Magnoliopsida</taxon>
        <taxon>eudicotyledons</taxon>
        <taxon>Gunneridae</taxon>
        <taxon>Pentapetalae</taxon>
        <taxon>rosids</taxon>
        <taxon>fabids</taxon>
        <taxon>Fabales</taxon>
        <taxon>Fabaceae</taxon>
        <taxon>Papilionoideae</taxon>
        <taxon>50 kb inversion clade</taxon>
        <taxon>NPAAA clade</taxon>
        <taxon>indigoferoid/millettioid clade</taxon>
        <taxon>Phaseoleae</taxon>
        <taxon>Vigna</taxon>
    </lineage>
</organism>
<keyword evidence="17" id="KW-0675">Receptor</keyword>
<evidence type="ECO:0000256" key="14">
    <source>
        <dbReference type="SAM" id="MobiDB-lite"/>
    </source>
</evidence>
<dbReference type="InterPro" id="IPR001611">
    <property type="entry name" value="Leu-rich_rpt"/>
</dbReference>
<proteinExistence type="inferred from homology"/>